<dbReference type="AlphaFoldDB" id="K1S9D1"/>
<feature type="non-terminal residue" evidence="2">
    <location>
        <position position="1"/>
    </location>
</feature>
<keyword evidence="2" id="KW-0808">Transferase</keyword>
<dbReference type="Pfam" id="PF00905">
    <property type="entry name" value="Transpeptidase"/>
    <property type="match status" value="1"/>
</dbReference>
<organism evidence="2">
    <name type="scientific">human gut metagenome</name>
    <dbReference type="NCBI Taxonomy" id="408170"/>
    <lineage>
        <taxon>unclassified sequences</taxon>
        <taxon>metagenomes</taxon>
        <taxon>organismal metagenomes</taxon>
    </lineage>
</organism>
<dbReference type="GO" id="GO:0008658">
    <property type="term" value="F:penicillin binding"/>
    <property type="evidence" value="ECO:0007669"/>
    <property type="project" value="InterPro"/>
</dbReference>
<accession>K1S9D1</accession>
<dbReference type="Gene3D" id="3.40.710.10">
    <property type="entry name" value="DD-peptidase/beta-lactamase superfamily"/>
    <property type="match status" value="1"/>
</dbReference>
<proteinExistence type="predicted"/>
<dbReference type="GO" id="GO:0016757">
    <property type="term" value="F:glycosyltransferase activity"/>
    <property type="evidence" value="ECO:0007669"/>
    <property type="project" value="UniProtKB-KW"/>
</dbReference>
<keyword evidence="2" id="KW-0328">Glycosyltransferase</keyword>
<reference evidence="2" key="1">
    <citation type="journal article" date="2013" name="Environ. Microbiol.">
        <title>Microbiota from the distal guts of lean and obese adolescents exhibit partial functional redundancy besides clear differences in community structure.</title>
        <authorList>
            <person name="Ferrer M."/>
            <person name="Ruiz A."/>
            <person name="Lanza F."/>
            <person name="Haange S.B."/>
            <person name="Oberbach A."/>
            <person name="Till H."/>
            <person name="Bargiela R."/>
            <person name="Campoy C."/>
            <person name="Segura M.T."/>
            <person name="Richter M."/>
            <person name="von Bergen M."/>
            <person name="Seifert J."/>
            <person name="Suarez A."/>
        </authorList>
    </citation>
    <scope>NUCLEOTIDE SEQUENCE</scope>
</reference>
<dbReference type="InterPro" id="IPR012338">
    <property type="entry name" value="Beta-lactam/transpept-like"/>
</dbReference>
<dbReference type="InterPro" id="IPR001460">
    <property type="entry name" value="PCN-bd_Tpept"/>
</dbReference>
<comment type="caution">
    <text evidence="2">The sequence shown here is derived from an EMBL/GenBank/DDBJ whole genome shotgun (WGS) entry which is preliminary data.</text>
</comment>
<feature type="domain" description="Penicillin-binding protein transpeptidase" evidence="1">
    <location>
        <begin position="1"/>
        <end position="85"/>
    </location>
</feature>
<evidence type="ECO:0000259" key="1">
    <source>
        <dbReference type="Pfam" id="PF00905"/>
    </source>
</evidence>
<gene>
    <name evidence="2" type="ORF">LEA_17911</name>
</gene>
<dbReference type="EMBL" id="AJWY01012275">
    <property type="protein sequence ID" value="EKC50385.1"/>
    <property type="molecule type" value="Genomic_DNA"/>
</dbReference>
<name>K1S9D1_9ZZZZ</name>
<evidence type="ECO:0000313" key="2">
    <source>
        <dbReference type="EMBL" id="EKC50385.1"/>
    </source>
</evidence>
<protein>
    <submittedName>
        <fullName evidence="2">Penicillin binding protein transpeptidase</fullName>
        <ecNumber evidence="2">2.4.1.129</ecNumber>
    </submittedName>
</protein>
<sequence>FSSDTATKLDDVMRYTVSDYYGDNLFGGLTVCAKTGTGEVGDDKNPNGWMVGYSKDEDCPLAFACVVQDSGFGFRYAGPVVEAAMIQAAKSLGASAVQ</sequence>
<dbReference type="EC" id="2.4.1.129" evidence="2"/>
<dbReference type="SUPFAM" id="SSF56601">
    <property type="entry name" value="beta-lactamase/transpeptidase-like"/>
    <property type="match status" value="1"/>
</dbReference>